<dbReference type="Pfam" id="PF08790">
    <property type="entry name" value="zf-LYAR"/>
    <property type="match status" value="1"/>
</dbReference>
<gene>
    <name evidence="10" type="ORF">FWILDA_LOCUS8523</name>
</gene>
<dbReference type="GO" id="GO:0008270">
    <property type="term" value="F:zinc ion binding"/>
    <property type="evidence" value="ECO:0007669"/>
    <property type="project" value="UniProtKB-KW"/>
</dbReference>
<evidence type="ECO:0000313" key="10">
    <source>
        <dbReference type="EMBL" id="CAI2178312.1"/>
    </source>
</evidence>
<keyword evidence="11" id="KW-1185">Reference proteome</keyword>
<evidence type="ECO:0000256" key="3">
    <source>
        <dbReference type="ARBA" id="ARBA00022737"/>
    </source>
</evidence>
<dbReference type="Gene3D" id="3.30.1490.490">
    <property type="match status" value="1"/>
</dbReference>
<dbReference type="SUPFAM" id="SSF57667">
    <property type="entry name" value="beta-beta-alpha zinc fingers"/>
    <property type="match status" value="1"/>
</dbReference>
<keyword evidence="5" id="KW-0862">Zinc</keyword>
<evidence type="ECO:0000256" key="2">
    <source>
        <dbReference type="ARBA" id="ARBA00022723"/>
    </source>
</evidence>
<dbReference type="AlphaFoldDB" id="A0A9W4WPZ1"/>
<comment type="caution">
    <text evidence="10">The sequence shown here is derived from an EMBL/GenBank/DDBJ whole genome shotgun (WGS) entry which is preliminary data.</text>
</comment>
<dbReference type="PROSITE" id="PS51804">
    <property type="entry name" value="ZF_C2HC_LYAR"/>
    <property type="match status" value="1"/>
</dbReference>
<keyword evidence="2" id="KW-0479">Metal-binding</keyword>
<keyword evidence="6" id="KW-0539">Nucleus</keyword>
<feature type="compositionally biased region" description="Basic and acidic residues" evidence="8">
    <location>
        <begin position="106"/>
        <end position="122"/>
    </location>
</feature>
<feature type="compositionally biased region" description="Basic and acidic residues" evidence="8">
    <location>
        <begin position="335"/>
        <end position="353"/>
    </location>
</feature>
<name>A0A9W4WPZ1_9GLOM</name>
<keyword evidence="4 7" id="KW-0863">Zinc-finger</keyword>
<dbReference type="GO" id="GO:0006364">
    <property type="term" value="P:rRNA processing"/>
    <property type="evidence" value="ECO:0007669"/>
    <property type="project" value="TreeGrafter"/>
</dbReference>
<dbReference type="PANTHER" id="PTHR13100">
    <property type="entry name" value="CELL GROWTH-REGULATING NUCLEOLAR PROTEIN LYAR"/>
    <property type="match status" value="1"/>
</dbReference>
<organism evidence="10 11">
    <name type="scientific">Funneliformis geosporum</name>
    <dbReference type="NCBI Taxonomy" id="1117311"/>
    <lineage>
        <taxon>Eukaryota</taxon>
        <taxon>Fungi</taxon>
        <taxon>Fungi incertae sedis</taxon>
        <taxon>Mucoromycota</taxon>
        <taxon>Glomeromycotina</taxon>
        <taxon>Glomeromycetes</taxon>
        <taxon>Glomerales</taxon>
        <taxon>Glomeraceae</taxon>
        <taxon>Funneliformis</taxon>
    </lineage>
</organism>
<accession>A0A9W4WPZ1</accession>
<feature type="compositionally biased region" description="Basic and acidic residues" evidence="8">
    <location>
        <begin position="303"/>
        <end position="316"/>
    </location>
</feature>
<evidence type="ECO:0000256" key="6">
    <source>
        <dbReference type="ARBA" id="ARBA00023242"/>
    </source>
</evidence>
<feature type="compositionally biased region" description="Low complexity" evidence="8">
    <location>
        <begin position="324"/>
        <end position="334"/>
    </location>
</feature>
<feature type="compositionally biased region" description="Basic and acidic residues" evidence="8">
    <location>
        <begin position="234"/>
        <end position="258"/>
    </location>
</feature>
<dbReference type="GO" id="GO:0003677">
    <property type="term" value="F:DNA binding"/>
    <property type="evidence" value="ECO:0007669"/>
    <property type="project" value="InterPro"/>
</dbReference>
<evidence type="ECO:0000256" key="5">
    <source>
        <dbReference type="ARBA" id="ARBA00022833"/>
    </source>
</evidence>
<dbReference type="InterPro" id="IPR039999">
    <property type="entry name" value="LYAR"/>
</dbReference>
<keyword evidence="3" id="KW-0677">Repeat</keyword>
<comment type="subcellular location">
    <subcellularLocation>
        <location evidence="1">Nucleus</location>
    </subcellularLocation>
</comment>
<feature type="compositionally biased region" description="Basic and acidic residues" evidence="8">
    <location>
        <begin position="216"/>
        <end position="225"/>
    </location>
</feature>
<feature type="compositionally biased region" description="Acidic residues" evidence="8">
    <location>
        <begin position="285"/>
        <end position="295"/>
    </location>
</feature>
<evidence type="ECO:0000256" key="7">
    <source>
        <dbReference type="PROSITE-ProRule" id="PRU01145"/>
    </source>
</evidence>
<dbReference type="InterPro" id="IPR014898">
    <property type="entry name" value="Znf_C2H2_LYAR"/>
</dbReference>
<proteinExistence type="predicted"/>
<feature type="compositionally biased region" description="Basic and acidic residues" evidence="8">
    <location>
        <begin position="143"/>
        <end position="152"/>
    </location>
</feature>
<feature type="region of interest" description="Disordered" evidence="8">
    <location>
        <begin position="216"/>
        <end position="428"/>
    </location>
</feature>
<sequence length="554" mass="62314">PKLVQHTYRCPNAQFTCIDCSTTFTGKSYLDHNSCISEAEKYQKGLYKGNKKGKQNQLNKPKQDNNTNISLESIKQDQSPDTTNNNQESKDNTNSPSKKKNKNKKKLQDNQHKDETEGEKEGSTGVLIIDFDHKKVKESADLIAKQENDNKNENVLNSSPKKKKKKRSSVNISSNDIKVEINCNDATMTGIDEVNGAQLFQIEKVIETSTKSSNFKVEENKKNSDGDATVTGSDEAKEANEAQSVETEKAIETPKKESNTVNLDKSGKKKKKERNRSSINLISNDIEESKEDSDGDSMMTGTPKKETNTKNPDKGSNKKKKRSSVNININSNNIKGEESKKDNYGDATIKDSNDVNEVQSAQTEKVIKTPKKESNTVKLDKSSNKKKERNRSSVNISSIDIKVEDIEKNGDGDGDATMSDSNEKDSMIQSESSIEVLMKEISDKKDRKRKSIEPILPEKGELKTLTNKKQKIIDKTKDQKNAKFVHKTFDPTSIPEVIKKIFKSNEHDEINLKRLEEMVVRELIPNSNLSENELSERFLENIVLTMKDGNIILK</sequence>
<feature type="domain" description="Zinc finger C2H2 LYAR-type" evidence="9">
    <location>
        <begin position="15"/>
        <end position="42"/>
    </location>
</feature>
<dbReference type="GO" id="GO:0005730">
    <property type="term" value="C:nucleolus"/>
    <property type="evidence" value="ECO:0007669"/>
    <property type="project" value="TreeGrafter"/>
</dbReference>
<evidence type="ECO:0000259" key="9">
    <source>
        <dbReference type="Pfam" id="PF08790"/>
    </source>
</evidence>
<feature type="region of interest" description="Disordered" evidence="8">
    <location>
        <begin position="143"/>
        <end position="171"/>
    </location>
</feature>
<evidence type="ECO:0000256" key="8">
    <source>
        <dbReference type="SAM" id="MobiDB-lite"/>
    </source>
</evidence>
<dbReference type="Proteomes" id="UP001153678">
    <property type="component" value="Unassembled WGS sequence"/>
</dbReference>
<feature type="compositionally biased region" description="Basic and acidic residues" evidence="8">
    <location>
        <begin position="365"/>
        <end position="385"/>
    </location>
</feature>
<feature type="compositionally biased region" description="Basic and acidic residues" evidence="8">
    <location>
        <begin position="401"/>
        <end position="411"/>
    </location>
</feature>
<protein>
    <submittedName>
        <fullName evidence="10">4617_t:CDS:1</fullName>
    </submittedName>
</protein>
<dbReference type="GO" id="GO:0000122">
    <property type="term" value="P:negative regulation of transcription by RNA polymerase II"/>
    <property type="evidence" value="ECO:0007669"/>
    <property type="project" value="TreeGrafter"/>
</dbReference>
<feature type="region of interest" description="Disordered" evidence="8">
    <location>
        <begin position="73"/>
        <end position="122"/>
    </location>
</feature>
<dbReference type="InterPro" id="IPR036236">
    <property type="entry name" value="Znf_C2H2_sf"/>
</dbReference>
<dbReference type="PANTHER" id="PTHR13100:SF10">
    <property type="entry name" value="CELL GROWTH-REGULATING NUCLEOLAR PROTEIN"/>
    <property type="match status" value="1"/>
</dbReference>
<evidence type="ECO:0000256" key="1">
    <source>
        <dbReference type="ARBA" id="ARBA00004123"/>
    </source>
</evidence>
<dbReference type="EMBL" id="CAMKVN010001832">
    <property type="protein sequence ID" value="CAI2178312.1"/>
    <property type="molecule type" value="Genomic_DNA"/>
</dbReference>
<dbReference type="OrthoDB" id="21474at2759"/>
<feature type="non-terminal residue" evidence="10">
    <location>
        <position position="554"/>
    </location>
</feature>
<feature type="compositionally biased region" description="Polar residues" evidence="8">
    <location>
        <begin position="73"/>
        <end position="87"/>
    </location>
</feature>
<reference evidence="10" key="1">
    <citation type="submission" date="2022-08" db="EMBL/GenBank/DDBJ databases">
        <authorList>
            <person name="Kallberg Y."/>
            <person name="Tangrot J."/>
            <person name="Rosling A."/>
        </authorList>
    </citation>
    <scope>NUCLEOTIDE SEQUENCE</scope>
    <source>
        <strain evidence="10">Wild A</strain>
    </source>
</reference>
<evidence type="ECO:0000256" key="4">
    <source>
        <dbReference type="ARBA" id="ARBA00022771"/>
    </source>
</evidence>
<evidence type="ECO:0000313" key="11">
    <source>
        <dbReference type="Proteomes" id="UP001153678"/>
    </source>
</evidence>